<dbReference type="CDD" id="cd06257">
    <property type="entry name" value="DnaJ"/>
    <property type="match status" value="1"/>
</dbReference>
<keyword evidence="2 9" id="KW-0732">Signal</keyword>
<evidence type="ECO:0000256" key="2">
    <source>
        <dbReference type="ARBA" id="ARBA00022729"/>
    </source>
</evidence>
<feature type="compositionally biased region" description="Basic and acidic residues" evidence="7">
    <location>
        <begin position="503"/>
        <end position="514"/>
    </location>
</feature>
<dbReference type="Proteomes" id="UP001145742">
    <property type="component" value="Unassembled WGS sequence"/>
</dbReference>
<feature type="chain" id="PRO_5045638041" evidence="9">
    <location>
        <begin position="29"/>
        <end position="632"/>
    </location>
</feature>
<name>A0ABQ9CTX3_9PASS</name>
<dbReference type="Pfam" id="PF00226">
    <property type="entry name" value="DnaJ"/>
    <property type="match status" value="1"/>
</dbReference>
<evidence type="ECO:0000256" key="3">
    <source>
        <dbReference type="ARBA" id="ARBA00022989"/>
    </source>
</evidence>
<evidence type="ECO:0000256" key="7">
    <source>
        <dbReference type="SAM" id="MobiDB-lite"/>
    </source>
</evidence>
<dbReference type="InterPro" id="IPR009057">
    <property type="entry name" value="Homeodomain-like_sf"/>
</dbReference>
<feature type="compositionally biased region" description="Basic and acidic residues" evidence="7">
    <location>
        <begin position="479"/>
        <end position="492"/>
    </location>
</feature>
<feature type="signal peptide" evidence="9">
    <location>
        <begin position="1"/>
        <end position="28"/>
    </location>
</feature>
<dbReference type="PROSITE" id="PS00636">
    <property type="entry name" value="DNAJ_1"/>
    <property type="match status" value="1"/>
</dbReference>
<feature type="region of interest" description="Disordered" evidence="7">
    <location>
        <begin position="423"/>
        <end position="517"/>
    </location>
</feature>
<accession>A0ABQ9CTX3</accession>
<protein>
    <submittedName>
        <fullName evidence="11">DnaJ heat shock protein family (Hsp40) member C1</fullName>
    </submittedName>
</protein>
<evidence type="ECO:0000256" key="1">
    <source>
        <dbReference type="ARBA" id="ARBA00022692"/>
    </source>
</evidence>
<feature type="transmembrane region" description="Helical" evidence="8">
    <location>
        <begin position="230"/>
        <end position="250"/>
    </location>
</feature>
<dbReference type="InterPro" id="IPR001623">
    <property type="entry name" value="DnaJ_domain"/>
</dbReference>
<dbReference type="PANTHER" id="PTHR44653">
    <property type="entry name" value="DNAJ HOMOLOG SUBFAMILY C MEMBER 1"/>
    <property type="match status" value="1"/>
</dbReference>
<reference evidence="11" key="1">
    <citation type="submission" date="2019-10" db="EMBL/GenBank/DDBJ databases">
        <authorList>
            <person name="Soares A.E.R."/>
            <person name="Aleixo A."/>
            <person name="Schneider P."/>
            <person name="Miyaki C.Y."/>
            <person name="Schneider M.P."/>
            <person name="Mello C."/>
            <person name="Vasconcelos A.T.R."/>
        </authorList>
    </citation>
    <scope>NUCLEOTIDE SEQUENCE</scope>
    <source>
        <tissue evidence="11">Muscle</tissue>
    </source>
</reference>
<evidence type="ECO:0000313" key="12">
    <source>
        <dbReference type="Proteomes" id="UP001145742"/>
    </source>
</evidence>
<feature type="transmembrane region" description="Helical" evidence="8">
    <location>
        <begin position="63"/>
        <end position="84"/>
    </location>
</feature>
<keyword evidence="6" id="KW-0175">Coiled coil</keyword>
<dbReference type="CDD" id="cd00167">
    <property type="entry name" value="SANT"/>
    <property type="match status" value="2"/>
</dbReference>
<comment type="subcellular location">
    <subcellularLocation>
        <location evidence="5">Endomembrane system</location>
        <topology evidence="5">Single-pass membrane protein</topology>
    </subcellularLocation>
</comment>
<dbReference type="EMBL" id="WHWB01034533">
    <property type="protein sequence ID" value="KAJ7408623.1"/>
    <property type="molecule type" value="Genomic_DNA"/>
</dbReference>
<dbReference type="PANTHER" id="PTHR44653:SF2">
    <property type="entry name" value="DNAJ HOMOLOG SUBFAMILY C MEMBER 1"/>
    <property type="match status" value="1"/>
</dbReference>
<keyword evidence="12" id="KW-1185">Reference proteome</keyword>
<feature type="domain" description="J" evidence="10">
    <location>
        <begin position="128"/>
        <end position="205"/>
    </location>
</feature>
<dbReference type="SMART" id="SM00271">
    <property type="entry name" value="DnaJ"/>
    <property type="match status" value="1"/>
</dbReference>
<gene>
    <name evidence="11" type="primary">DNAJC1</name>
    <name evidence="11" type="ORF">WISP_120272</name>
</gene>
<proteinExistence type="predicted"/>
<dbReference type="InterPro" id="IPR018253">
    <property type="entry name" value="DnaJ_domain_CS"/>
</dbReference>
<dbReference type="Pfam" id="PF23082">
    <property type="entry name" value="Myb_DNA-binding_2"/>
    <property type="match status" value="2"/>
</dbReference>
<dbReference type="InterPro" id="IPR036869">
    <property type="entry name" value="J_dom_sf"/>
</dbReference>
<evidence type="ECO:0000256" key="9">
    <source>
        <dbReference type="SAM" id="SignalP"/>
    </source>
</evidence>
<dbReference type="SUPFAM" id="SSF46565">
    <property type="entry name" value="Chaperone J-domain"/>
    <property type="match status" value="1"/>
</dbReference>
<dbReference type="SMART" id="SM00717">
    <property type="entry name" value="SANT"/>
    <property type="match status" value="2"/>
</dbReference>
<evidence type="ECO:0000256" key="4">
    <source>
        <dbReference type="ARBA" id="ARBA00023136"/>
    </source>
</evidence>
<keyword evidence="1 8" id="KW-0812">Transmembrane</keyword>
<dbReference type="InterPro" id="IPR001005">
    <property type="entry name" value="SANT/Myb"/>
</dbReference>
<organism evidence="11 12">
    <name type="scientific">Willisornis vidua</name>
    <name type="common">Xingu scale-backed antbird</name>
    <dbReference type="NCBI Taxonomy" id="1566151"/>
    <lineage>
        <taxon>Eukaryota</taxon>
        <taxon>Metazoa</taxon>
        <taxon>Chordata</taxon>
        <taxon>Craniata</taxon>
        <taxon>Vertebrata</taxon>
        <taxon>Euteleostomi</taxon>
        <taxon>Archelosauria</taxon>
        <taxon>Archosauria</taxon>
        <taxon>Dinosauria</taxon>
        <taxon>Saurischia</taxon>
        <taxon>Theropoda</taxon>
        <taxon>Coelurosauria</taxon>
        <taxon>Aves</taxon>
        <taxon>Neognathae</taxon>
        <taxon>Neoaves</taxon>
        <taxon>Telluraves</taxon>
        <taxon>Australaves</taxon>
        <taxon>Passeriformes</taxon>
        <taxon>Thamnophilidae</taxon>
        <taxon>Willisornis</taxon>
    </lineage>
</organism>
<keyword evidence="4 8" id="KW-0472">Membrane</keyword>
<feature type="coiled-coil region" evidence="6">
    <location>
        <begin position="262"/>
        <end position="289"/>
    </location>
</feature>
<evidence type="ECO:0000313" key="11">
    <source>
        <dbReference type="EMBL" id="KAJ7408623.1"/>
    </source>
</evidence>
<sequence>MARPRPTPRPRLLPLLALLALLAPRARAWDSGDLELFDLVEEVPRNFYDFLGVQQLVMYRSGVQLFVIIFYNPFSLGLNLYLVLLNHLPYFVTKPSPDNVLDEFSFWATVFLLESQALAGQEWRQFMDQHELLPFFLDAKDASKYWKRRADASSADIRKAYRKLSLVLHPDKNKDENAETQFRQLVAIYEVLKDEERRQRYDDILINGLPDWRQPVFYYRRVRKMSNAELALLLFIILTVGHYAVVWSIYLEKQLDARQLYVEYKETKMKAKEDALAKAELETLQKEKKPKVKKPKLEFPVYMALESSAYTPSYDHGASIEEIEEQMDDWLGGRNRTQKKKAPEWTEEDLSQLTRSMVKFPGGTPGRWEKIAHELGRSVADVTMKAKQLKDSVTYTPGVIRLSELKTLAQPKNVKVNMNLPDHIITQREREEDEEEEGNYDAVREQMDAQTDPNETISSETRHRKRRIVKAPEMAVLAPEEKGRGRRQRDFDNTEQEEESDDESRRREKSRAPEELWTQNQQKLLEMALQQYPKGTSDRWDKIAKCVPGKSKKKGWKEDLGIRPVSLTSVPGKVTEQITLSAITQHMQDNQGIRPSQPGFENGRSCLSNLIFCDRVTCLMDEGKAVDVSTWA</sequence>
<feature type="compositionally biased region" description="Acidic residues" evidence="7">
    <location>
        <begin position="493"/>
        <end position="502"/>
    </location>
</feature>
<dbReference type="SUPFAM" id="SSF46689">
    <property type="entry name" value="Homeodomain-like"/>
    <property type="match status" value="2"/>
</dbReference>
<keyword evidence="11" id="KW-0346">Stress response</keyword>
<evidence type="ECO:0000256" key="6">
    <source>
        <dbReference type="SAM" id="Coils"/>
    </source>
</evidence>
<keyword evidence="3 8" id="KW-1133">Transmembrane helix</keyword>
<evidence type="ECO:0000259" key="10">
    <source>
        <dbReference type="PROSITE" id="PS50076"/>
    </source>
</evidence>
<comment type="caution">
    <text evidence="11">The sequence shown here is derived from an EMBL/GenBank/DDBJ whole genome shotgun (WGS) entry which is preliminary data.</text>
</comment>
<evidence type="ECO:0000256" key="8">
    <source>
        <dbReference type="SAM" id="Phobius"/>
    </source>
</evidence>
<dbReference type="Gene3D" id="1.10.10.60">
    <property type="entry name" value="Homeodomain-like"/>
    <property type="match status" value="2"/>
</dbReference>
<dbReference type="InterPro" id="IPR052606">
    <property type="entry name" value="DnaJ_domain_protein"/>
</dbReference>
<dbReference type="Gene3D" id="1.10.287.110">
    <property type="entry name" value="DnaJ domain"/>
    <property type="match status" value="1"/>
</dbReference>
<feature type="compositionally biased region" description="Polar residues" evidence="7">
    <location>
        <begin position="448"/>
        <end position="459"/>
    </location>
</feature>
<dbReference type="PROSITE" id="PS50076">
    <property type="entry name" value="DNAJ_2"/>
    <property type="match status" value="1"/>
</dbReference>
<dbReference type="PRINTS" id="PR00625">
    <property type="entry name" value="JDOMAIN"/>
</dbReference>
<evidence type="ECO:0000256" key="5">
    <source>
        <dbReference type="ARBA" id="ARBA00037847"/>
    </source>
</evidence>